<sequence>MKKIILFIAFYFTNMIFTACPGVLDHDLRILASKEIKNLCEYEDKVVLAVNVASRCGYTYQYDALQSIYEEYKDEGFVVLGFPSNDFFQEFTEEEKVKEYCRTNYKVGFPMFKRSHVTNGGKLGVRSYSPNPFFRSLIEATGKEPEWNFNKYLISKNGEVKHFNQSVEPDGSELIKSIKELL</sequence>
<evidence type="ECO:0000313" key="5">
    <source>
        <dbReference type="EMBL" id="SUZ56328.1"/>
    </source>
</evidence>
<protein>
    <recommendedName>
        <fullName evidence="4">Thioredoxin domain-containing protein</fullName>
    </recommendedName>
</protein>
<dbReference type="PIRSF" id="PIRSF000303">
    <property type="entry name" value="Glutathion_perox"/>
    <property type="match status" value="1"/>
</dbReference>
<dbReference type="SUPFAM" id="SSF52833">
    <property type="entry name" value="Thioredoxin-like"/>
    <property type="match status" value="1"/>
</dbReference>
<keyword evidence="3" id="KW-0560">Oxidoreductase</keyword>
<dbReference type="CDD" id="cd00340">
    <property type="entry name" value="GSH_Peroxidase"/>
    <property type="match status" value="1"/>
</dbReference>
<gene>
    <name evidence="5" type="ORF">METZ01_LOCUS9182</name>
</gene>
<dbReference type="PROSITE" id="PS51352">
    <property type="entry name" value="THIOREDOXIN_2"/>
    <property type="match status" value="1"/>
</dbReference>
<dbReference type="PANTHER" id="PTHR11592:SF78">
    <property type="entry name" value="GLUTATHIONE PEROXIDASE"/>
    <property type="match status" value="1"/>
</dbReference>
<keyword evidence="2" id="KW-0575">Peroxidase</keyword>
<proteinExistence type="inferred from homology"/>
<dbReference type="PRINTS" id="PR01011">
    <property type="entry name" value="GLUTPROXDASE"/>
</dbReference>
<feature type="domain" description="Thioredoxin" evidence="4">
    <location>
        <begin position="8"/>
        <end position="182"/>
    </location>
</feature>
<dbReference type="Gene3D" id="3.40.30.10">
    <property type="entry name" value="Glutaredoxin"/>
    <property type="match status" value="1"/>
</dbReference>
<dbReference type="Pfam" id="PF00255">
    <property type="entry name" value="GSHPx"/>
    <property type="match status" value="1"/>
</dbReference>
<dbReference type="InterPro" id="IPR000889">
    <property type="entry name" value="Glutathione_peroxidase"/>
</dbReference>
<name>A0A381NR61_9ZZZZ</name>
<dbReference type="InterPro" id="IPR036249">
    <property type="entry name" value="Thioredoxin-like_sf"/>
</dbReference>
<evidence type="ECO:0000256" key="3">
    <source>
        <dbReference type="ARBA" id="ARBA00023002"/>
    </source>
</evidence>
<evidence type="ECO:0000256" key="1">
    <source>
        <dbReference type="ARBA" id="ARBA00006926"/>
    </source>
</evidence>
<reference evidence="5" key="1">
    <citation type="submission" date="2018-05" db="EMBL/GenBank/DDBJ databases">
        <authorList>
            <person name="Lanie J.A."/>
            <person name="Ng W.-L."/>
            <person name="Kazmierczak K.M."/>
            <person name="Andrzejewski T.M."/>
            <person name="Davidsen T.M."/>
            <person name="Wayne K.J."/>
            <person name="Tettelin H."/>
            <person name="Glass J.I."/>
            <person name="Rusch D."/>
            <person name="Podicherti R."/>
            <person name="Tsui H.-C.T."/>
            <person name="Winkler M.E."/>
        </authorList>
    </citation>
    <scope>NUCLEOTIDE SEQUENCE</scope>
</reference>
<dbReference type="GO" id="GO:0034599">
    <property type="term" value="P:cellular response to oxidative stress"/>
    <property type="evidence" value="ECO:0007669"/>
    <property type="project" value="TreeGrafter"/>
</dbReference>
<dbReference type="EMBL" id="UINC01000494">
    <property type="protein sequence ID" value="SUZ56328.1"/>
    <property type="molecule type" value="Genomic_DNA"/>
</dbReference>
<evidence type="ECO:0000256" key="2">
    <source>
        <dbReference type="ARBA" id="ARBA00022559"/>
    </source>
</evidence>
<dbReference type="PROSITE" id="PS51257">
    <property type="entry name" value="PROKAR_LIPOPROTEIN"/>
    <property type="match status" value="1"/>
</dbReference>
<dbReference type="AlphaFoldDB" id="A0A381NR61"/>
<accession>A0A381NR61</accession>
<organism evidence="5">
    <name type="scientific">marine metagenome</name>
    <dbReference type="NCBI Taxonomy" id="408172"/>
    <lineage>
        <taxon>unclassified sequences</taxon>
        <taxon>metagenomes</taxon>
        <taxon>ecological metagenomes</taxon>
    </lineage>
</organism>
<dbReference type="GO" id="GO:0004601">
    <property type="term" value="F:peroxidase activity"/>
    <property type="evidence" value="ECO:0007669"/>
    <property type="project" value="UniProtKB-KW"/>
</dbReference>
<dbReference type="InterPro" id="IPR013766">
    <property type="entry name" value="Thioredoxin_domain"/>
</dbReference>
<dbReference type="PANTHER" id="PTHR11592">
    <property type="entry name" value="GLUTATHIONE PEROXIDASE"/>
    <property type="match status" value="1"/>
</dbReference>
<evidence type="ECO:0000259" key="4">
    <source>
        <dbReference type="PROSITE" id="PS51352"/>
    </source>
</evidence>
<dbReference type="PROSITE" id="PS51355">
    <property type="entry name" value="GLUTATHIONE_PEROXID_3"/>
    <property type="match status" value="1"/>
</dbReference>
<comment type="similarity">
    <text evidence="1">Belongs to the glutathione peroxidase family.</text>
</comment>